<dbReference type="RefSeq" id="WP_011229290.1">
    <property type="nucleotide sequence ID" value="NZ_CP033968.1"/>
</dbReference>
<sequence length="79" mass="8423">MAIHYDNADENKGGFTSEQMNALIEGASEQQVRLALQKVLHVMAKLGFGTDEEISGADAVDAIGEVFAEVTEEVLQGQG</sequence>
<organism evidence="1 2">
    <name type="scientific">Cupriavidus pauculus</name>
    <dbReference type="NCBI Taxonomy" id="82633"/>
    <lineage>
        <taxon>Bacteria</taxon>
        <taxon>Pseudomonadati</taxon>
        <taxon>Pseudomonadota</taxon>
        <taxon>Betaproteobacteria</taxon>
        <taxon>Burkholderiales</taxon>
        <taxon>Burkholderiaceae</taxon>
        <taxon>Cupriavidus</taxon>
    </lineage>
</organism>
<dbReference type="OrthoDB" id="8966412at2"/>
<evidence type="ECO:0000313" key="1">
    <source>
        <dbReference type="EMBL" id="AZG11992.1"/>
    </source>
</evidence>
<reference evidence="2" key="1">
    <citation type="submission" date="2018-11" db="EMBL/GenBank/DDBJ databases">
        <title>FDA dAtabase for Regulatory Grade micrObial Sequences (FDA-ARGOS): Supporting development and validation of Infectious Disease Dx tests.</title>
        <authorList>
            <person name="Goldberg B."/>
            <person name="Campos J."/>
            <person name="Tallon L."/>
            <person name="Sadzewicz L."/>
            <person name="Zhao X."/>
            <person name="Vavikolanu K."/>
            <person name="Mehta A."/>
            <person name="Aluvathingal J."/>
            <person name="Nadendla S."/>
            <person name="Geyer C."/>
            <person name="Nandy P."/>
            <person name="Yan Y."/>
            <person name="Sichtig H."/>
        </authorList>
    </citation>
    <scope>NUCLEOTIDE SEQUENCE [LARGE SCALE GENOMIC DNA]</scope>
    <source>
        <strain evidence="2">FDAARGOS_614</strain>
        <plasmid evidence="2">unnamed1</plasmid>
    </source>
</reference>
<dbReference type="KEGG" id="cpau:EHF44_00445"/>
<keyword evidence="1" id="KW-0614">Plasmid</keyword>
<evidence type="ECO:0000313" key="2">
    <source>
        <dbReference type="Proteomes" id="UP000270411"/>
    </source>
</evidence>
<dbReference type="EMBL" id="CP033968">
    <property type="protein sequence ID" value="AZG11992.1"/>
    <property type="molecule type" value="Genomic_DNA"/>
</dbReference>
<dbReference type="Proteomes" id="UP000270411">
    <property type="component" value="Plasmid unnamed1"/>
</dbReference>
<gene>
    <name evidence="1" type="ORF">EHF44_00445</name>
</gene>
<geneLocation type="plasmid" evidence="1">
    <name>unnamed1</name>
</geneLocation>
<dbReference type="AlphaFoldDB" id="A0A3G8GXA0"/>
<protein>
    <submittedName>
        <fullName evidence="1">Uncharacterized protein</fullName>
    </submittedName>
</protein>
<accession>A0A3G8GXA0</accession>
<name>A0A3G8GXA0_9BURK</name>
<dbReference type="GeneID" id="60825075"/>
<proteinExistence type="predicted"/>